<dbReference type="SUPFAM" id="SSF48576">
    <property type="entry name" value="Terpenoid synthases"/>
    <property type="match status" value="1"/>
</dbReference>
<dbReference type="PANTHER" id="PTHR43281">
    <property type="entry name" value="FARNESYL DIPHOSPHATE SYNTHASE"/>
    <property type="match status" value="1"/>
</dbReference>
<dbReference type="CDD" id="cd00685">
    <property type="entry name" value="Trans_IPPS_HT"/>
    <property type="match status" value="1"/>
</dbReference>
<evidence type="ECO:0000313" key="6">
    <source>
        <dbReference type="EMBL" id="EJW90894.1"/>
    </source>
</evidence>
<organism evidence="6">
    <name type="scientific">gut metagenome</name>
    <dbReference type="NCBI Taxonomy" id="749906"/>
    <lineage>
        <taxon>unclassified sequences</taxon>
        <taxon>metagenomes</taxon>
        <taxon>organismal metagenomes</taxon>
    </lineage>
</organism>
<dbReference type="PROSITE" id="PS00723">
    <property type="entry name" value="POLYPRENYL_SYNTHASE_1"/>
    <property type="match status" value="1"/>
</dbReference>
<dbReference type="PANTHER" id="PTHR43281:SF1">
    <property type="entry name" value="FARNESYL DIPHOSPHATE SYNTHASE"/>
    <property type="match status" value="1"/>
</dbReference>
<sequence>MTNPNNPIHSMLDKINAALEAISYPSQPQGLYEPISYTLSMGGKRLRPCLLLLAYSLYREDVEKALPAAMGIETYHNYTLLHDDLMDQADMRRGHLTVHKKWNENTAVLSGDTMLIMAFQHIMACSCSKQTEMLQLFARTAREVCEGQQYDVNFESRTDVTEAEYIEMIRLKTSVLLACAAQFGALAADAPQEDGRILYCFAEKIGLGLSVAG</sequence>
<dbReference type="Pfam" id="PF00348">
    <property type="entry name" value="polyprenyl_synt"/>
    <property type="match status" value="1"/>
</dbReference>
<dbReference type="GO" id="GO:0004659">
    <property type="term" value="F:prenyltransferase activity"/>
    <property type="evidence" value="ECO:0007669"/>
    <property type="project" value="InterPro"/>
</dbReference>
<protein>
    <submittedName>
        <fullName evidence="6">Geranyltranstransferase</fullName>
    </submittedName>
</protein>
<dbReference type="InterPro" id="IPR000092">
    <property type="entry name" value="Polyprenyl_synt"/>
</dbReference>
<dbReference type="EMBL" id="AMCI01008549">
    <property type="protein sequence ID" value="EJW90894.1"/>
    <property type="molecule type" value="Genomic_DNA"/>
</dbReference>
<dbReference type="InterPro" id="IPR008949">
    <property type="entry name" value="Isoprenoid_synthase_dom_sf"/>
</dbReference>
<keyword evidence="2 6" id="KW-0808">Transferase</keyword>
<accession>J9FU39</accession>
<dbReference type="GO" id="GO:0046872">
    <property type="term" value="F:metal ion binding"/>
    <property type="evidence" value="ECO:0007669"/>
    <property type="project" value="UniProtKB-KW"/>
</dbReference>
<proteinExistence type="predicted"/>
<dbReference type="AlphaFoldDB" id="J9FU39"/>
<keyword evidence="3" id="KW-0479">Metal-binding</keyword>
<keyword evidence="5" id="KW-0414">Isoprene biosynthesis</keyword>
<evidence type="ECO:0000256" key="2">
    <source>
        <dbReference type="ARBA" id="ARBA00022679"/>
    </source>
</evidence>
<evidence type="ECO:0000256" key="5">
    <source>
        <dbReference type="ARBA" id="ARBA00023229"/>
    </source>
</evidence>
<evidence type="ECO:0000256" key="3">
    <source>
        <dbReference type="ARBA" id="ARBA00022723"/>
    </source>
</evidence>
<evidence type="ECO:0000256" key="1">
    <source>
        <dbReference type="ARBA" id="ARBA00001946"/>
    </source>
</evidence>
<evidence type="ECO:0000256" key="4">
    <source>
        <dbReference type="ARBA" id="ARBA00022842"/>
    </source>
</evidence>
<dbReference type="InterPro" id="IPR033749">
    <property type="entry name" value="Polyprenyl_synt_CS"/>
</dbReference>
<reference evidence="6" key="1">
    <citation type="journal article" date="2012" name="PLoS ONE">
        <title>Gene sets for utilization of primary and secondary nutrition supplies in the distal gut of endangered iberian lynx.</title>
        <authorList>
            <person name="Alcaide M."/>
            <person name="Messina E."/>
            <person name="Richter M."/>
            <person name="Bargiela R."/>
            <person name="Peplies J."/>
            <person name="Huws S.A."/>
            <person name="Newbold C.J."/>
            <person name="Golyshin P.N."/>
            <person name="Simon M.A."/>
            <person name="Lopez G."/>
            <person name="Yakimov M.M."/>
            <person name="Ferrer M."/>
        </authorList>
    </citation>
    <scope>NUCLEOTIDE SEQUENCE</scope>
</reference>
<gene>
    <name evidence="6" type="ORF">EVA_20999</name>
</gene>
<name>J9FU39_9ZZZZ</name>
<dbReference type="Gene3D" id="1.10.600.10">
    <property type="entry name" value="Farnesyl Diphosphate Synthase"/>
    <property type="match status" value="1"/>
</dbReference>
<dbReference type="GO" id="GO:0008299">
    <property type="term" value="P:isoprenoid biosynthetic process"/>
    <property type="evidence" value="ECO:0007669"/>
    <property type="project" value="UniProtKB-KW"/>
</dbReference>
<comment type="caution">
    <text evidence="6">The sequence shown here is derived from an EMBL/GenBank/DDBJ whole genome shotgun (WGS) entry which is preliminary data.</text>
</comment>
<comment type="cofactor">
    <cofactor evidence="1">
        <name>Mg(2+)</name>
        <dbReference type="ChEBI" id="CHEBI:18420"/>
    </cofactor>
</comment>
<keyword evidence="4" id="KW-0460">Magnesium</keyword>